<dbReference type="RefSeq" id="WP_161483913.1">
    <property type="nucleotide sequence ID" value="NZ_WXEW01000012.1"/>
</dbReference>
<dbReference type="EMBL" id="WXEW01000012">
    <property type="protein sequence ID" value="NAS26958.1"/>
    <property type="molecule type" value="Genomic_DNA"/>
</dbReference>
<dbReference type="Proteomes" id="UP000479526">
    <property type="component" value="Unassembled WGS sequence"/>
</dbReference>
<protein>
    <submittedName>
        <fullName evidence="2">Uncharacterized protein</fullName>
    </submittedName>
</protein>
<dbReference type="AlphaFoldDB" id="A0A7C9NMF2"/>
<keyword evidence="3" id="KW-1185">Reference proteome</keyword>
<organism evidence="2 3">
    <name type="scientific">Herbidospora solisilvae</name>
    <dbReference type="NCBI Taxonomy" id="2696284"/>
    <lineage>
        <taxon>Bacteria</taxon>
        <taxon>Bacillati</taxon>
        <taxon>Actinomycetota</taxon>
        <taxon>Actinomycetes</taxon>
        <taxon>Streptosporangiales</taxon>
        <taxon>Streptosporangiaceae</taxon>
        <taxon>Herbidospora</taxon>
    </lineage>
</organism>
<sequence length="59" mass="6155">MALAPAHLKAAASLADVLHARTPGPHPDTMGWSTADVGRTPRLPKSRISRFSPQADPGA</sequence>
<feature type="region of interest" description="Disordered" evidence="1">
    <location>
        <begin position="19"/>
        <end position="59"/>
    </location>
</feature>
<comment type="caution">
    <text evidence="2">The sequence shown here is derived from an EMBL/GenBank/DDBJ whole genome shotgun (WGS) entry which is preliminary data.</text>
</comment>
<name>A0A7C9NMF2_9ACTN</name>
<evidence type="ECO:0000313" key="2">
    <source>
        <dbReference type="EMBL" id="NAS26958.1"/>
    </source>
</evidence>
<reference evidence="2 3" key="1">
    <citation type="submission" date="2020-01" db="EMBL/GenBank/DDBJ databases">
        <title>Herbidospora sp. NEAU-GS84 nov., a novel actinomycete isolated from soil.</title>
        <authorList>
            <person name="Han L."/>
        </authorList>
    </citation>
    <scope>NUCLEOTIDE SEQUENCE [LARGE SCALE GENOMIC DNA]</scope>
    <source>
        <strain evidence="2 3">NEAU-GS84</strain>
    </source>
</reference>
<gene>
    <name evidence="2" type="ORF">GT755_35475</name>
</gene>
<accession>A0A7C9NMF2</accession>
<proteinExistence type="predicted"/>
<evidence type="ECO:0000256" key="1">
    <source>
        <dbReference type="SAM" id="MobiDB-lite"/>
    </source>
</evidence>
<evidence type="ECO:0000313" key="3">
    <source>
        <dbReference type="Proteomes" id="UP000479526"/>
    </source>
</evidence>